<dbReference type="Proteomes" id="UP000185812">
    <property type="component" value="Unassembled WGS sequence"/>
</dbReference>
<keyword evidence="3" id="KW-1185">Reference proteome</keyword>
<dbReference type="AlphaFoldDB" id="A0A1M6STA2"/>
<name>A0A1M6STA2_9BACT</name>
<evidence type="ECO:0000256" key="1">
    <source>
        <dbReference type="SAM" id="SignalP"/>
    </source>
</evidence>
<feature type="signal peptide" evidence="1">
    <location>
        <begin position="1"/>
        <end position="19"/>
    </location>
</feature>
<proteinExistence type="predicted"/>
<sequence length="352" mass="40590">MSPLMIALLLGLIASAVQAQQQRLRVTFRLEQPILLQEQPGAYIQTVTSITRTDSLLWITGGRPGNTALYVYDLNGRFIQQVGEQGDGPHAYRSAGFLRIFQDTLWLWDNMGLRLLGIDLKTRQVVQRYSDFSLNCQDFIYRYPFVIFSHSQRTSQFITLFDLRHKRYVESFGEGQYEDEILSLMSGTGHLAYLDSLVYFVRPSQPALYRLNLRTRQVQRFPLAIPNFTVAPYKGPRVPALTLQAVRYIFTNSVNRGVWKTPIGLVLLIDTGAYVFKDFTPKSNGDRSLNFVVVDLRTLQQIGHIYLETDFLVKNGLNQFVGWDPETATFYFYSVREEEPLHQIIPVRLHFE</sequence>
<dbReference type="InterPro" id="IPR011044">
    <property type="entry name" value="Quino_amine_DH_bsu"/>
</dbReference>
<dbReference type="SUPFAM" id="SSF50969">
    <property type="entry name" value="YVTN repeat-like/Quinoprotein amine dehydrogenase"/>
    <property type="match status" value="1"/>
</dbReference>
<gene>
    <name evidence="2" type="ORF">SAMN04488087_1214</name>
</gene>
<protein>
    <recommendedName>
        <fullName evidence="4">6-bladed beta-propeller protein</fullName>
    </recommendedName>
</protein>
<evidence type="ECO:0008006" key="4">
    <source>
        <dbReference type="Google" id="ProtNLM"/>
    </source>
</evidence>
<reference evidence="3" key="1">
    <citation type="submission" date="2016-11" db="EMBL/GenBank/DDBJ databases">
        <authorList>
            <person name="Varghese N."/>
            <person name="Submissions S."/>
        </authorList>
    </citation>
    <scope>NUCLEOTIDE SEQUENCE [LARGE SCALE GENOMIC DNA]</scope>
    <source>
        <strain evidence="3">DSM 22212</strain>
    </source>
</reference>
<dbReference type="STRING" id="633813.SAMN04488087_1214"/>
<accession>A0A1M6STA2</accession>
<dbReference type="Pfam" id="PF17170">
    <property type="entry name" value="DUF5128"/>
    <property type="match status" value="1"/>
</dbReference>
<organism evidence="2 3">
    <name type="scientific">Rhodothermus profundi</name>
    <dbReference type="NCBI Taxonomy" id="633813"/>
    <lineage>
        <taxon>Bacteria</taxon>
        <taxon>Pseudomonadati</taxon>
        <taxon>Rhodothermota</taxon>
        <taxon>Rhodothermia</taxon>
        <taxon>Rhodothermales</taxon>
        <taxon>Rhodothermaceae</taxon>
        <taxon>Rhodothermus</taxon>
    </lineage>
</organism>
<evidence type="ECO:0000313" key="2">
    <source>
        <dbReference type="EMBL" id="SHK47808.1"/>
    </source>
</evidence>
<evidence type="ECO:0000313" key="3">
    <source>
        <dbReference type="Proteomes" id="UP000185812"/>
    </source>
</evidence>
<dbReference type="EMBL" id="FRAU01000003">
    <property type="protein sequence ID" value="SHK47808.1"/>
    <property type="molecule type" value="Genomic_DNA"/>
</dbReference>
<keyword evidence="1" id="KW-0732">Signal</keyword>
<feature type="chain" id="PRO_5012183991" description="6-bladed beta-propeller protein" evidence="1">
    <location>
        <begin position="20"/>
        <end position="352"/>
    </location>
</feature>